<dbReference type="Proteomes" id="UP000824267">
    <property type="component" value="Unassembled WGS sequence"/>
</dbReference>
<dbReference type="InterPro" id="IPR043129">
    <property type="entry name" value="ATPase_NBD"/>
</dbReference>
<dbReference type="GO" id="GO:0005829">
    <property type="term" value="C:cytosol"/>
    <property type="evidence" value="ECO:0007669"/>
    <property type="project" value="TreeGrafter"/>
</dbReference>
<dbReference type="PANTHER" id="PTHR11735">
    <property type="entry name" value="TRNA N6-ADENOSINE THREONYLCARBAMOYLTRANSFERASE"/>
    <property type="match status" value="1"/>
</dbReference>
<dbReference type="GO" id="GO:0061711">
    <property type="term" value="F:tRNA N(6)-L-threonylcarbamoyladenine synthase activity"/>
    <property type="evidence" value="ECO:0007669"/>
    <property type="project" value="UniProtKB-EC"/>
</dbReference>
<evidence type="ECO:0000313" key="3">
    <source>
        <dbReference type="Proteomes" id="UP000824267"/>
    </source>
</evidence>
<dbReference type="GO" id="GO:0002949">
    <property type="term" value="P:tRNA threonylcarbamoyladenosine modification"/>
    <property type="evidence" value="ECO:0007669"/>
    <property type="project" value="InterPro"/>
</dbReference>
<sequence>MHTLSLLIETSGRMCSCALADGDTVVALEQAEEPNAHSAKLAVLVDTLFRTTGFKYPDLSFVALSIGPGSYTGLRIGASSVKGFAYALDIPVVAVPTPLILAKTAADRHPGSYVLTMIDARRMEVYSNIFDPALVTVKDCSADVLTEDIYDGYLSGCDSVVLVGDGAPKTRVLFGNKPNYHYDDAVELSAYNMAVPAHEKFLKKEFEDVAYFEPFYLKSFVAVRSQVKGLY</sequence>
<dbReference type="PANTHER" id="PTHR11735:SF11">
    <property type="entry name" value="TRNA THREONYLCARBAMOYLADENOSINE BIOSYNTHESIS PROTEIN TSAB"/>
    <property type="match status" value="1"/>
</dbReference>
<gene>
    <name evidence="2" type="primary">tsaB</name>
    <name evidence="2" type="ORF">IAC47_07555</name>
</gene>
<evidence type="ECO:0000313" key="2">
    <source>
        <dbReference type="EMBL" id="HIW88103.1"/>
    </source>
</evidence>
<evidence type="ECO:0000259" key="1">
    <source>
        <dbReference type="Pfam" id="PF00814"/>
    </source>
</evidence>
<accession>A0A9D1RJ87</accession>
<organism evidence="2 3">
    <name type="scientific">Candidatus Onthomorpha intestinigallinarum</name>
    <dbReference type="NCBI Taxonomy" id="2840880"/>
    <lineage>
        <taxon>Bacteria</taxon>
        <taxon>Pseudomonadati</taxon>
        <taxon>Bacteroidota</taxon>
        <taxon>Bacteroidia</taxon>
        <taxon>Bacteroidales</taxon>
        <taxon>Candidatus Onthomorpha</taxon>
    </lineage>
</organism>
<dbReference type="CDD" id="cd24032">
    <property type="entry name" value="ASKHA_NBD_TsaB"/>
    <property type="match status" value="1"/>
</dbReference>
<dbReference type="NCBIfam" id="TIGR03725">
    <property type="entry name" value="T6A_YeaZ"/>
    <property type="match status" value="1"/>
</dbReference>
<keyword evidence="2" id="KW-0012">Acyltransferase</keyword>
<protein>
    <submittedName>
        <fullName evidence="2">tRNA (Adenosine(37)-N6)-threonylcarbamoyltransferase complex dimerization subunit type 1 TsaB</fullName>
        <ecNumber evidence="2">2.3.1.234</ecNumber>
    </submittedName>
</protein>
<dbReference type="EMBL" id="DXGG01000236">
    <property type="protein sequence ID" value="HIW88103.1"/>
    <property type="molecule type" value="Genomic_DNA"/>
</dbReference>
<dbReference type="Gene3D" id="3.30.420.40">
    <property type="match status" value="2"/>
</dbReference>
<dbReference type="InterPro" id="IPR022496">
    <property type="entry name" value="T6A_TsaB"/>
</dbReference>
<dbReference type="EC" id="2.3.1.234" evidence="2"/>
<dbReference type="InterPro" id="IPR000905">
    <property type="entry name" value="Gcp-like_dom"/>
</dbReference>
<proteinExistence type="predicted"/>
<dbReference type="AlphaFoldDB" id="A0A9D1RJ87"/>
<name>A0A9D1RJ87_9BACT</name>
<reference evidence="2" key="2">
    <citation type="submission" date="2021-04" db="EMBL/GenBank/DDBJ databases">
        <authorList>
            <person name="Gilroy R."/>
        </authorList>
    </citation>
    <scope>NUCLEOTIDE SEQUENCE</scope>
    <source>
        <strain evidence="2">Gambia16-930</strain>
    </source>
</reference>
<dbReference type="Pfam" id="PF00814">
    <property type="entry name" value="TsaD"/>
    <property type="match status" value="1"/>
</dbReference>
<comment type="caution">
    <text evidence="2">The sequence shown here is derived from an EMBL/GenBank/DDBJ whole genome shotgun (WGS) entry which is preliminary data.</text>
</comment>
<dbReference type="SUPFAM" id="SSF53067">
    <property type="entry name" value="Actin-like ATPase domain"/>
    <property type="match status" value="2"/>
</dbReference>
<reference evidence="2" key="1">
    <citation type="journal article" date="2021" name="PeerJ">
        <title>Extensive microbial diversity within the chicken gut microbiome revealed by metagenomics and culture.</title>
        <authorList>
            <person name="Gilroy R."/>
            <person name="Ravi A."/>
            <person name="Getino M."/>
            <person name="Pursley I."/>
            <person name="Horton D.L."/>
            <person name="Alikhan N.F."/>
            <person name="Baker D."/>
            <person name="Gharbi K."/>
            <person name="Hall N."/>
            <person name="Watson M."/>
            <person name="Adriaenssens E.M."/>
            <person name="Foster-Nyarko E."/>
            <person name="Jarju S."/>
            <person name="Secka A."/>
            <person name="Antonio M."/>
            <person name="Oren A."/>
            <person name="Chaudhuri R.R."/>
            <person name="La Ragione R."/>
            <person name="Hildebrand F."/>
            <person name="Pallen M.J."/>
        </authorList>
    </citation>
    <scope>NUCLEOTIDE SEQUENCE</scope>
    <source>
        <strain evidence="2">Gambia16-930</strain>
    </source>
</reference>
<feature type="domain" description="Gcp-like" evidence="1">
    <location>
        <begin position="36"/>
        <end position="128"/>
    </location>
</feature>
<keyword evidence="2" id="KW-0808">Transferase</keyword>